<dbReference type="PROSITE" id="PS00018">
    <property type="entry name" value="EF_HAND_1"/>
    <property type="match status" value="1"/>
</dbReference>
<feature type="domain" description="EF-hand" evidence="2">
    <location>
        <begin position="14"/>
        <end position="49"/>
    </location>
</feature>
<reference evidence="3" key="1">
    <citation type="submission" date="2021-02" db="EMBL/GenBank/DDBJ databases">
        <authorList>
            <person name="Nowell W R."/>
        </authorList>
    </citation>
    <scope>NUCLEOTIDE SEQUENCE</scope>
</reference>
<dbReference type="EMBL" id="CAJNOK010002401">
    <property type="protein sequence ID" value="CAF0858412.1"/>
    <property type="molecule type" value="Genomic_DNA"/>
</dbReference>
<sequence length="110" mass="12662">MSNSSNSSNVLPPREIEIIKQGFRLLDNNHDGFISLSELKQCLRRFGIQIRDSDIDRALKMIGLNHDVSYNEYMKFVAAVYRGEYDQSLRRAVGFPSANTGSIPRRRSRR</sequence>
<evidence type="ECO:0000313" key="3">
    <source>
        <dbReference type="EMBL" id="CAF0858412.1"/>
    </source>
</evidence>
<evidence type="ECO:0000256" key="1">
    <source>
        <dbReference type="ARBA" id="ARBA00022837"/>
    </source>
</evidence>
<organism evidence="3 5">
    <name type="scientific">Didymodactylos carnosus</name>
    <dbReference type="NCBI Taxonomy" id="1234261"/>
    <lineage>
        <taxon>Eukaryota</taxon>
        <taxon>Metazoa</taxon>
        <taxon>Spiralia</taxon>
        <taxon>Gnathifera</taxon>
        <taxon>Rotifera</taxon>
        <taxon>Eurotatoria</taxon>
        <taxon>Bdelloidea</taxon>
        <taxon>Philodinida</taxon>
        <taxon>Philodinidae</taxon>
        <taxon>Didymodactylos</taxon>
    </lineage>
</organism>
<dbReference type="GO" id="GO:0005509">
    <property type="term" value="F:calcium ion binding"/>
    <property type="evidence" value="ECO:0007669"/>
    <property type="project" value="InterPro"/>
</dbReference>
<dbReference type="EMBL" id="CAJOBA010002401">
    <property type="protein sequence ID" value="CAF3643382.1"/>
    <property type="molecule type" value="Genomic_DNA"/>
</dbReference>
<evidence type="ECO:0000259" key="2">
    <source>
        <dbReference type="PROSITE" id="PS50222"/>
    </source>
</evidence>
<evidence type="ECO:0000313" key="5">
    <source>
        <dbReference type="Proteomes" id="UP000677228"/>
    </source>
</evidence>
<dbReference type="PROSITE" id="PS50222">
    <property type="entry name" value="EF_HAND_2"/>
    <property type="match status" value="1"/>
</dbReference>
<dbReference type="InterPro" id="IPR002048">
    <property type="entry name" value="EF_hand_dom"/>
</dbReference>
<dbReference type="Pfam" id="PF13499">
    <property type="entry name" value="EF-hand_7"/>
    <property type="match status" value="1"/>
</dbReference>
<dbReference type="SMART" id="SM00054">
    <property type="entry name" value="EFh"/>
    <property type="match status" value="2"/>
</dbReference>
<dbReference type="SUPFAM" id="SSF47473">
    <property type="entry name" value="EF-hand"/>
    <property type="match status" value="1"/>
</dbReference>
<gene>
    <name evidence="3" type="ORF">OVA965_LOCUS7509</name>
    <name evidence="4" type="ORF">TMI583_LOCUS7504</name>
</gene>
<proteinExistence type="predicted"/>
<dbReference type="Proteomes" id="UP000682733">
    <property type="component" value="Unassembled WGS sequence"/>
</dbReference>
<dbReference type="InterPro" id="IPR018247">
    <property type="entry name" value="EF_Hand_1_Ca_BS"/>
</dbReference>
<dbReference type="Gene3D" id="1.10.238.10">
    <property type="entry name" value="EF-hand"/>
    <property type="match status" value="1"/>
</dbReference>
<evidence type="ECO:0000313" key="4">
    <source>
        <dbReference type="EMBL" id="CAF3643382.1"/>
    </source>
</evidence>
<name>A0A8S2D6U0_9BILA</name>
<dbReference type="AlphaFoldDB" id="A0A8S2D6U0"/>
<dbReference type="Proteomes" id="UP000677228">
    <property type="component" value="Unassembled WGS sequence"/>
</dbReference>
<keyword evidence="1" id="KW-0106">Calcium</keyword>
<comment type="caution">
    <text evidence="3">The sequence shown here is derived from an EMBL/GenBank/DDBJ whole genome shotgun (WGS) entry which is preliminary data.</text>
</comment>
<dbReference type="InterPro" id="IPR011992">
    <property type="entry name" value="EF-hand-dom_pair"/>
</dbReference>
<accession>A0A8S2D6U0</accession>
<protein>
    <recommendedName>
        <fullName evidence="2">EF-hand domain-containing protein</fullName>
    </recommendedName>
</protein>
<dbReference type="CDD" id="cd00051">
    <property type="entry name" value="EFh"/>
    <property type="match status" value="1"/>
</dbReference>